<keyword evidence="1" id="KW-0812">Transmembrane</keyword>
<feature type="transmembrane region" description="Helical" evidence="1">
    <location>
        <begin position="33"/>
        <end position="53"/>
    </location>
</feature>
<dbReference type="Proteomes" id="UP000823749">
    <property type="component" value="Chromosome 12"/>
</dbReference>
<sequence length="62" mass="6809">MGLSPAPGITLKGQSFMSAWTEGSENRRPMRRLASNTVFCGFMATWFLAASPMRRSVSVKPT</sequence>
<evidence type="ECO:0000313" key="2">
    <source>
        <dbReference type="EMBL" id="KAG5523226.1"/>
    </source>
</evidence>
<accession>A0AAV6I3E8</accession>
<evidence type="ECO:0000256" key="1">
    <source>
        <dbReference type="SAM" id="Phobius"/>
    </source>
</evidence>
<organism evidence="2 3">
    <name type="scientific">Rhododendron griersonianum</name>
    <dbReference type="NCBI Taxonomy" id="479676"/>
    <lineage>
        <taxon>Eukaryota</taxon>
        <taxon>Viridiplantae</taxon>
        <taxon>Streptophyta</taxon>
        <taxon>Embryophyta</taxon>
        <taxon>Tracheophyta</taxon>
        <taxon>Spermatophyta</taxon>
        <taxon>Magnoliopsida</taxon>
        <taxon>eudicotyledons</taxon>
        <taxon>Gunneridae</taxon>
        <taxon>Pentapetalae</taxon>
        <taxon>asterids</taxon>
        <taxon>Ericales</taxon>
        <taxon>Ericaceae</taxon>
        <taxon>Ericoideae</taxon>
        <taxon>Rhodoreae</taxon>
        <taxon>Rhododendron</taxon>
    </lineage>
</organism>
<reference evidence="2" key="1">
    <citation type="submission" date="2020-08" db="EMBL/GenBank/DDBJ databases">
        <title>Plant Genome Project.</title>
        <authorList>
            <person name="Zhang R.-G."/>
        </authorList>
    </citation>
    <scope>NUCLEOTIDE SEQUENCE</scope>
    <source>
        <strain evidence="2">WSP0</strain>
        <tissue evidence="2">Leaf</tissue>
    </source>
</reference>
<name>A0AAV6I3E8_9ERIC</name>
<protein>
    <submittedName>
        <fullName evidence="2">Uncharacterized protein</fullName>
    </submittedName>
</protein>
<comment type="caution">
    <text evidence="2">The sequence shown here is derived from an EMBL/GenBank/DDBJ whole genome shotgun (WGS) entry which is preliminary data.</text>
</comment>
<evidence type="ECO:0000313" key="3">
    <source>
        <dbReference type="Proteomes" id="UP000823749"/>
    </source>
</evidence>
<dbReference type="AlphaFoldDB" id="A0AAV6I3E8"/>
<gene>
    <name evidence="2" type="ORF">RHGRI_035145</name>
</gene>
<proteinExistence type="predicted"/>
<keyword evidence="1" id="KW-1133">Transmembrane helix</keyword>
<keyword evidence="1" id="KW-0472">Membrane</keyword>
<keyword evidence="3" id="KW-1185">Reference proteome</keyword>
<dbReference type="EMBL" id="JACTNZ010000012">
    <property type="protein sequence ID" value="KAG5523226.1"/>
    <property type="molecule type" value="Genomic_DNA"/>
</dbReference>